<dbReference type="STRING" id="1841861.GCA_900157365_02602"/>
<dbReference type="AlphaFoldDB" id="A0A2U3PE72"/>
<evidence type="ECO:0000313" key="3">
    <source>
        <dbReference type="Proteomes" id="UP000240424"/>
    </source>
</evidence>
<evidence type="ECO:0000313" key="2">
    <source>
        <dbReference type="EMBL" id="SPM42064.1"/>
    </source>
</evidence>
<sequence length="253" mass="28054">MSAGLSTRRCDKPRAEASVRTAYRTAGLDEPQLIVWMDSPLGGMFAAGIIKSAATFQLDGPVWSLLGRQPWDQVVDELGSELAQQLWGQLTAQLGDQLGTQLKDQLSDPLEHQLNDPLGRQLALNLRDGLWSQLKDQVDGHKLNDQLMYQLQDPPADTLWEEISLWRDCAWLASMACALRLAGLENSPLDAVCMASREVDWWWPMSEAVVLTDRPTVISRDPQGHLHNDKGPALVYADGYTVHARHGTLLPPA</sequence>
<proteinExistence type="predicted"/>
<name>A0A2U3PE72_9MYCO</name>
<accession>A0A2U3PE72</accession>
<dbReference type="EMBL" id="FUEZ01000004">
    <property type="protein sequence ID" value="SPM42064.1"/>
    <property type="molecule type" value="Genomic_DNA"/>
</dbReference>
<evidence type="ECO:0000259" key="1">
    <source>
        <dbReference type="Pfam" id="PF20530"/>
    </source>
</evidence>
<organism evidence="2 3">
    <name type="scientific">Mycobacterium numidiamassiliense</name>
    <dbReference type="NCBI Taxonomy" id="1841861"/>
    <lineage>
        <taxon>Bacteria</taxon>
        <taxon>Bacillati</taxon>
        <taxon>Actinomycetota</taxon>
        <taxon>Actinomycetes</taxon>
        <taxon>Mycobacteriales</taxon>
        <taxon>Mycobacteriaceae</taxon>
        <taxon>Mycobacterium</taxon>
    </lineage>
</organism>
<keyword evidence="3" id="KW-1185">Reference proteome</keyword>
<feature type="domain" description="DUF6745" evidence="1">
    <location>
        <begin position="167"/>
        <end position="251"/>
    </location>
</feature>
<gene>
    <name evidence="2" type="ORF">MNAB215_4282</name>
</gene>
<reference evidence="2 3" key="1">
    <citation type="submission" date="2017-01" db="EMBL/GenBank/DDBJ databases">
        <authorList>
            <consortium name="Urmite Genomes"/>
        </authorList>
    </citation>
    <scope>NUCLEOTIDE SEQUENCE [LARGE SCALE GENOMIC DNA]</scope>
    <source>
        <strain evidence="2 3">AB215</strain>
    </source>
</reference>
<dbReference type="Proteomes" id="UP000240424">
    <property type="component" value="Unassembled WGS sequence"/>
</dbReference>
<dbReference type="InterPro" id="IPR046633">
    <property type="entry name" value="DUF6745"/>
</dbReference>
<dbReference type="Pfam" id="PF20530">
    <property type="entry name" value="DUF6745"/>
    <property type="match status" value="1"/>
</dbReference>
<protein>
    <recommendedName>
        <fullName evidence="1">DUF6745 domain-containing protein</fullName>
    </recommendedName>
</protein>